<feature type="chain" id="PRO_5025025662" description="Porin domain-containing protein" evidence="1">
    <location>
        <begin position="20"/>
        <end position="311"/>
    </location>
</feature>
<proteinExistence type="predicted"/>
<dbReference type="Pfam" id="PF16956">
    <property type="entry name" value="Porin_7"/>
    <property type="match status" value="1"/>
</dbReference>
<dbReference type="Proteomes" id="UP000441399">
    <property type="component" value="Unassembled WGS sequence"/>
</dbReference>
<dbReference type="OrthoDB" id="6711424at2"/>
<dbReference type="InterPro" id="IPR031593">
    <property type="entry name" value="Porin_7"/>
</dbReference>
<evidence type="ECO:0000256" key="1">
    <source>
        <dbReference type="SAM" id="SignalP"/>
    </source>
</evidence>
<dbReference type="EMBL" id="CACSIO010000009">
    <property type="protein sequence ID" value="CAA0103080.1"/>
    <property type="molecule type" value="Genomic_DNA"/>
</dbReference>
<gene>
    <name evidence="2" type="ORF">OPDIPICF_04513</name>
</gene>
<sequence>MLKRTLLASAALLSVSANAYMFEGTYSYYDASQENEANGRSLNNDTDTTGHEVELNVYLEDVDVSKGAWDEAAFLNQSSFVSGSFLGLEQKPSIVDQEADEKVEIFTVGGRSVINGLIIQGAISTTKFRASDGQARGQESSFGFGGYFGENHSLTGDISFIGGQLADFYPIGSMDDAYTYRLGLNYHGYFPIGDSKQSMSLDANVYGQSTSFDDLDADGSGSGLSAVFTYFPFPQLGVGADLETAVTNLNASGDNDLDITNTSFDVFVHWYPVEQFRFGGGVGAVSTEFDDGDTKLESDGAEFFVDLRIRF</sequence>
<evidence type="ECO:0008006" key="4">
    <source>
        <dbReference type="Google" id="ProtNLM"/>
    </source>
</evidence>
<reference evidence="2 3" key="1">
    <citation type="submission" date="2019-11" db="EMBL/GenBank/DDBJ databases">
        <authorList>
            <person name="Holert J."/>
        </authorList>
    </citation>
    <scope>NUCLEOTIDE SEQUENCE [LARGE SCALE GENOMIC DNA]</scope>
    <source>
        <strain evidence="2">SB11_3</strain>
    </source>
</reference>
<dbReference type="AlphaFoldDB" id="A0A5S9PGD3"/>
<accession>A0A5S9PGD3</accession>
<name>A0A5S9PGD3_9GAMM</name>
<evidence type="ECO:0000313" key="3">
    <source>
        <dbReference type="Proteomes" id="UP000441399"/>
    </source>
</evidence>
<protein>
    <recommendedName>
        <fullName evidence="4">Porin domain-containing protein</fullName>
    </recommendedName>
</protein>
<evidence type="ECO:0000313" key="2">
    <source>
        <dbReference type="EMBL" id="CAA0103080.1"/>
    </source>
</evidence>
<organism evidence="2 3">
    <name type="scientific">BD1-7 clade bacterium</name>
    <dbReference type="NCBI Taxonomy" id="2029982"/>
    <lineage>
        <taxon>Bacteria</taxon>
        <taxon>Pseudomonadati</taxon>
        <taxon>Pseudomonadota</taxon>
        <taxon>Gammaproteobacteria</taxon>
        <taxon>Cellvibrionales</taxon>
        <taxon>Spongiibacteraceae</taxon>
        <taxon>BD1-7 clade</taxon>
    </lineage>
</organism>
<keyword evidence="3" id="KW-1185">Reference proteome</keyword>
<keyword evidence="1" id="KW-0732">Signal</keyword>
<feature type="signal peptide" evidence="1">
    <location>
        <begin position="1"/>
        <end position="19"/>
    </location>
</feature>